<accession>A0A7G5GSN1</accession>
<keyword evidence="1" id="KW-0472">Membrane</keyword>
<keyword evidence="1" id="KW-1133">Transmembrane helix</keyword>
<reference evidence="4 5" key="1">
    <citation type="submission" date="2020-07" db="EMBL/GenBank/DDBJ databases">
        <title>Spirosoma foliorum sp. nov., isolated from the leaves on the Nejang mountain Korea, Republic of.</title>
        <authorList>
            <person name="Ho H."/>
            <person name="Lee Y.-J."/>
            <person name="Nurcahyanto D.-A."/>
            <person name="Kim S.-G."/>
        </authorList>
    </citation>
    <scope>NUCLEOTIDE SEQUENCE [LARGE SCALE GENOMIC DNA]</scope>
    <source>
        <strain evidence="4 5">PL0136</strain>
    </source>
</reference>
<keyword evidence="1" id="KW-0812">Transmembrane</keyword>
<dbReference type="Pfam" id="PF13559">
    <property type="entry name" value="DUF4129"/>
    <property type="match status" value="1"/>
</dbReference>
<dbReference type="Proteomes" id="UP000515369">
    <property type="component" value="Chromosome"/>
</dbReference>
<dbReference type="AlphaFoldDB" id="A0A7G5GSN1"/>
<dbReference type="RefSeq" id="WP_182459149.1">
    <property type="nucleotide sequence ID" value="NZ_CP059732.1"/>
</dbReference>
<dbReference type="KEGG" id="sfol:H3H32_28635"/>
<evidence type="ECO:0000256" key="1">
    <source>
        <dbReference type="SAM" id="Phobius"/>
    </source>
</evidence>
<feature type="chain" id="PRO_5028872142" evidence="2">
    <location>
        <begin position="39"/>
        <end position="259"/>
    </location>
</feature>
<feature type="domain" description="Protein-glutamine gamma-glutamyltransferase-like C-terminal" evidence="3">
    <location>
        <begin position="181"/>
        <end position="249"/>
    </location>
</feature>
<dbReference type="InterPro" id="IPR025403">
    <property type="entry name" value="TgpA-like_C"/>
</dbReference>
<sequence>MKDRIELRVAVYELRVGRLCCLILWLCLLLAIPPAALAQVQKTTPPVAVRDDRTPLQVRYPEADHLRDLQTDHDYQYGNDAPPPENPIARFFQWLFRKIGAFLRSESYYNVWQYVILAGVVALVIYLLMKAEVMKILFPKSAQSSGLDYENLAENIHEIDFDVAVEEAVNNRNFRLATRLLYLQTLKRLTDAGRITYKPDKTNRQYVYELANSPLQADFETLTRQFEFVWYGDFPIDESRFGQLRQQFRQFNQPVAHQA</sequence>
<keyword evidence="5" id="KW-1185">Reference proteome</keyword>
<name>A0A7G5GSN1_9BACT</name>
<dbReference type="EMBL" id="CP059732">
    <property type="protein sequence ID" value="QMW01873.1"/>
    <property type="molecule type" value="Genomic_DNA"/>
</dbReference>
<proteinExistence type="predicted"/>
<organism evidence="4 5">
    <name type="scientific">Spirosoma foliorum</name>
    <dbReference type="NCBI Taxonomy" id="2710596"/>
    <lineage>
        <taxon>Bacteria</taxon>
        <taxon>Pseudomonadati</taxon>
        <taxon>Bacteroidota</taxon>
        <taxon>Cytophagia</taxon>
        <taxon>Cytophagales</taxon>
        <taxon>Cytophagaceae</taxon>
        <taxon>Spirosoma</taxon>
    </lineage>
</organism>
<evidence type="ECO:0000259" key="3">
    <source>
        <dbReference type="Pfam" id="PF13559"/>
    </source>
</evidence>
<gene>
    <name evidence="4" type="ORF">H3H32_28635</name>
</gene>
<keyword evidence="2" id="KW-0732">Signal</keyword>
<feature type="signal peptide" evidence="2">
    <location>
        <begin position="1"/>
        <end position="38"/>
    </location>
</feature>
<evidence type="ECO:0000313" key="4">
    <source>
        <dbReference type="EMBL" id="QMW01873.1"/>
    </source>
</evidence>
<protein>
    <submittedName>
        <fullName evidence="4">DUF4129 domain-containing protein</fullName>
    </submittedName>
</protein>
<feature type="transmembrane region" description="Helical" evidence="1">
    <location>
        <begin position="111"/>
        <end position="129"/>
    </location>
</feature>
<evidence type="ECO:0000313" key="5">
    <source>
        <dbReference type="Proteomes" id="UP000515369"/>
    </source>
</evidence>
<evidence type="ECO:0000256" key="2">
    <source>
        <dbReference type="SAM" id="SignalP"/>
    </source>
</evidence>